<protein>
    <submittedName>
        <fullName evidence="2">Uncharacterized protein</fullName>
    </submittedName>
</protein>
<evidence type="ECO:0000313" key="2">
    <source>
        <dbReference type="WBParaSite" id="SVE_0297400.1"/>
    </source>
</evidence>
<reference evidence="1" key="1">
    <citation type="submission" date="2014-07" db="EMBL/GenBank/DDBJ databases">
        <authorList>
            <person name="Martin A.A"/>
            <person name="De Silva N."/>
        </authorList>
    </citation>
    <scope>NUCLEOTIDE SEQUENCE</scope>
</reference>
<dbReference type="WBParaSite" id="SVE_0297400.1">
    <property type="protein sequence ID" value="SVE_0297400.1"/>
    <property type="gene ID" value="SVE_0297400"/>
</dbReference>
<dbReference type="Proteomes" id="UP000035680">
    <property type="component" value="Unassembled WGS sequence"/>
</dbReference>
<dbReference type="AlphaFoldDB" id="A0A0K0F2E5"/>
<reference evidence="2" key="2">
    <citation type="submission" date="2015-08" db="UniProtKB">
        <authorList>
            <consortium name="WormBaseParasite"/>
        </authorList>
    </citation>
    <scope>IDENTIFICATION</scope>
</reference>
<name>A0A0K0F2E5_STRVS</name>
<keyword evidence="1" id="KW-1185">Reference proteome</keyword>
<accession>A0A0K0F2E5</accession>
<proteinExistence type="predicted"/>
<evidence type="ECO:0000313" key="1">
    <source>
        <dbReference type="Proteomes" id="UP000035680"/>
    </source>
</evidence>
<organism evidence="1 2">
    <name type="scientific">Strongyloides venezuelensis</name>
    <name type="common">Threadworm</name>
    <dbReference type="NCBI Taxonomy" id="75913"/>
    <lineage>
        <taxon>Eukaryota</taxon>
        <taxon>Metazoa</taxon>
        <taxon>Ecdysozoa</taxon>
        <taxon>Nematoda</taxon>
        <taxon>Chromadorea</taxon>
        <taxon>Rhabditida</taxon>
        <taxon>Tylenchina</taxon>
        <taxon>Panagrolaimomorpha</taxon>
        <taxon>Strongyloidoidea</taxon>
        <taxon>Strongyloididae</taxon>
        <taxon>Strongyloides</taxon>
    </lineage>
</organism>
<sequence>MTETFIKTEYLFRDDESLSSLSCEEDFCSGNYNVQKNVCYILTSHTYIFLEKQPWINNNSSSINLKKNYSLTITYAEIGCQTFESLPEYYDASSQTDDIILKDVILQIDYPIDTIPIPITFEKAYRRLMKMMSFLNNKESWLVWYSNNTKRNMEFHVSTYTKNAIKILTITVNKKYVSRVFKKQHYLKYNFIIIFLNYLYYNHIQV</sequence>